<name>A0A0B7C3Z9_9EUPU</name>
<dbReference type="EMBL" id="HACG01053328">
    <property type="protein sequence ID" value="CEL00199.1"/>
    <property type="molecule type" value="Transcribed_RNA"/>
</dbReference>
<feature type="transmembrane region" description="Helical" evidence="1">
    <location>
        <begin position="6"/>
        <end position="29"/>
    </location>
</feature>
<sequence>KMVTRASWTTLLTEFVIITACIHNAIYIAQWYTYKKKKETFDDQTKNEKRN</sequence>
<gene>
    <name evidence="2" type="primary">ORF223104</name>
</gene>
<keyword evidence="1" id="KW-0812">Transmembrane</keyword>
<organism evidence="2">
    <name type="scientific">Arion vulgaris</name>
    <dbReference type="NCBI Taxonomy" id="1028688"/>
    <lineage>
        <taxon>Eukaryota</taxon>
        <taxon>Metazoa</taxon>
        <taxon>Spiralia</taxon>
        <taxon>Lophotrochozoa</taxon>
        <taxon>Mollusca</taxon>
        <taxon>Gastropoda</taxon>
        <taxon>Heterobranchia</taxon>
        <taxon>Euthyneura</taxon>
        <taxon>Panpulmonata</taxon>
        <taxon>Eupulmonata</taxon>
        <taxon>Stylommatophora</taxon>
        <taxon>Helicina</taxon>
        <taxon>Arionoidea</taxon>
        <taxon>Arionidae</taxon>
        <taxon>Arion</taxon>
    </lineage>
</organism>
<reference evidence="2" key="1">
    <citation type="submission" date="2014-12" db="EMBL/GenBank/DDBJ databases">
        <title>Insight into the proteome of Arion vulgaris.</title>
        <authorList>
            <person name="Aradska J."/>
            <person name="Bulat T."/>
            <person name="Smidak R."/>
            <person name="Sarate P."/>
            <person name="Gangsoo J."/>
            <person name="Sialana F."/>
            <person name="Bilban M."/>
            <person name="Lubec G."/>
        </authorList>
    </citation>
    <scope>NUCLEOTIDE SEQUENCE</scope>
    <source>
        <tissue evidence="2">Skin</tissue>
    </source>
</reference>
<protein>
    <submittedName>
        <fullName evidence="2">Uncharacterized protein</fullName>
    </submittedName>
</protein>
<keyword evidence="1" id="KW-1133">Transmembrane helix</keyword>
<evidence type="ECO:0000256" key="1">
    <source>
        <dbReference type="SAM" id="Phobius"/>
    </source>
</evidence>
<evidence type="ECO:0000313" key="2">
    <source>
        <dbReference type="EMBL" id="CEL00199.1"/>
    </source>
</evidence>
<feature type="non-terminal residue" evidence="2">
    <location>
        <position position="1"/>
    </location>
</feature>
<accession>A0A0B7C3Z9</accession>
<proteinExistence type="predicted"/>
<dbReference type="AlphaFoldDB" id="A0A0B7C3Z9"/>
<keyword evidence="1" id="KW-0472">Membrane</keyword>